<dbReference type="PROSITE" id="PS51733">
    <property type="entry name" value="BPL_LPL_CATALYTIC"/>
    <property type="match status" value="1"/>
</dbReference>
<comment type="caution">
    <text evidence="6">The sequence shown here is derived from an EMBL/GenBank/DDBJ whole genome shotgun (WGS) entry which is preliminary data.</text>
</comment>
<dbReference type="InterPro" id="IPR003142">
    <property type="entry name" value="BPL_C"/>
</dbReference>
<proteinExistence type="predicted"/>
<evidence type="ECO:0000259" key="5">
    <source>
        <dbReference type="PROSITE" id="PS51733"/>
    </source>
</evidence>
<dbReference type="Proteomes" id="UP000023268">
    <property type="component" value="Unassembled WGS sequence"/>
</dbReference>
<dbReference type="InterPro" id="IPR004143">
    <property type="entry name" value="BPL_LPL_catalytic"/>
</dbReference>
<dbReference type="SUPFAM" id="SSF55681">
    <property type="entry name" value="Class II aaRS and biotin synthetases"/>
    <property type="match status" value="1"/>
</dbReference>
<dbReference type="Gene3D" id="2.30.30.100">
    <property type="match status" value="1"/>
</dbReference>
<dbReference type="Gene3D" id="3.30.930.10">
    <property type="entry name" value="Bira Bifunctional Protein, Domain 2"/>
    <property type="match status" value="1"/>
</dbReference>
<evidence type="ECO:0000313" key="6">
    <source>
        <dbReference type="EMBL" id="EYC49907.1"/>
    </source>
</evidence>
<dbReference type="EMBL" id="JEMG01000001">
    <property type="protein sequence ID" value="EYC49907.1"/>
    <property type="molecule type" value="Genomic_DNA"/>
</dbReference>
<gene>
    <name evidence="6" type="ORF">AZ34_01670</name>
</gene>
<dbReference type="NCBIfam" id="TIGR00121">
    <property type="entry name" value="birA_ligase"/>
    <property type="match status" value="1"/>
</dbReference>
<evidence type="ECO:0000256" key="3">
    <source>
        <dbReference type="ARBA" id="ARBA00024227"/>
    </source>
</evidence>
<organism evidence="6 7">
    <name type="scientific">Hylemonella gracilis str. Niagara R</name>
    <dbReference type="NCBI Taxonomy" id="1458275"/>
    <lineage>
        <taxon>Bacteria</taxon>
        <taxon>Pseudomonadati</taxon>
        <taxon>Pseudomonadota</taxon>
        <taxon>Betaproteobacteria</taxon>
        <taxon>Burkholderiales</taxon>
        <taxon>Comamonadaceae</taxon>
        <taxon>Hylemonella</taxon>
    </lineage>
</organism>
<dbReference type="EC" id="6.3.4.15" evidence="3"/>
<comment type="catalytic activity">
    <reaction evidence="4">
        <text>biotin + L-lysyl-[protein] + ATP = N(6)-biotinyl-L-lysyl-[protein] + AMP + diphosphate + H(+)</text>
        <dbReference type="Rhea" id="RHEA:11756"/>
        <dbReference type="Rhea" id="RHEA-COMP:9752"/>
        <dbReference type="Rhea" id="RHEA-COMP:10505"/>
        <dbReference type="ChEBI" id="CHEBI:15378"/>
        <dbReference type="ChEBI" id="CHEBI:29969"/>
        <dbReference type="ChEBI" id="CHEBI:30616"/>
        <dbReference type="ChEBI" id="CHEBI:33019"/>
        <dbReference type="ChEBI" id="CHEBI:57586"/>
        <dbReference type="ChEBI" id="CHEBI:83144"/>
        <dbReference type="ChEBI" id="CHEBI:456215"/>
        <dbReference type="EC" id="6.3.4.15"/>
    </reaction>
</comment>
<dbReference type="InterPro" id="IPR045864">
    <property type="entry name" value="aa-tRNA-synth_II/BPL/LPL"/>
</dbReference>
<evidence type="ECO:0000313" key="7">
    <source>
        <dbReference type="Proteomes" id="UP000023268"/>
    </source>
</evidence>
<name>A0A016XEA2_9BURK</name>
<keyword evidence="2" id="KW-0092">Biotin</keyword>
<dbReference type="GO" id="GO:0004077">
    <property type="term" value="F:biotin--[biotin carboxyl-carrier protein] ligase activity"/>
    <property type="evidence" value="ECO:0007669"/>
    <property type="project" value="UniProtKB-EC"/>
</dbReference>
<dbReference type="PANTHER" id="PTHR12835">
    <property type="entry name" value="BIOTIN PROTEIN LIGASE"/>
    <property type="match status" value="1"/>
</dbReference>
<dbReference type="eggNOG" id="COG0340">
    <property type="taxonomic scope" value="Bacteria"/>
</dbReference>
<dbReference type="Pfam" id="PF03099">
    <property type="entry name" value="BPL_LplA_LipB"/>
    <property type="match status" value="1"/>
</dbReference>
<dbReference type="PANTHER" id="PTHR12835:SF5">
    <property type="entry name" value="BIOTIN--PROTEIN LIGASE"/>
    <property type="match status" value="1"/>
</dbReference>
<dbReference type="CDD" id="cd16442">
    <property type="entry name" value="BPL"/>
    <property type="match status" value="1"/>
</dbReference>
<feature type="domain" description="BPL/LPL catalytic" evidence="5">
    <location>
        <begin position="4"/>
        <end position="190"/>
    </location>
</feature>
<dbReference type="Pfam" id="PF02237">
    <property type="entry name" value="BPL_C"/>
    <property type="match status" value="1"/>
</dbReference>
<sequence length="254" mass="27229">MTLQSAAETVWEAVAPVLPGFTVEVVPEIDSSNTELMRRAKAGQTEPVLLVAERQTAGRGRLGRAWNSGVQPGDLLMFSLGLPLRMADWSGLSLAVGLSLAQDLHPSVQIKWPNDLWWQDRKLAGVLIEALDLRYAVVGVGLNITAAVAEGAAAMNTAPAWVQEFDPAVDAPAALSRLLPSLVLAVLRFQDQGFVPLRPAWQSRDALAGRMVRLSDGMEGRAQGVDERGALLVHTSEGVKKIDSAEVSVRPMPA</sequence>
<dbReference type="InterPro" id="IPR004408">
    <property type="entry name" value="Biotin_CoA_COase_ligase"/>
</dbReference>
<dbReference type="STRING" id="1458275.AZ34_01670"/>
<dbReference type="GO" id="GO:0005737">
    <property type="term" value="C:cytoplasm"/>
    <property type="evidence" value="ECO:0007669"/>
    <property type="project" value="TreeGrafter"/>
</dbReference>
<accession>A0A016XEA2</accession>
<dbReference type="OrthoDB" id="9807064at2"/>
<dbReference type="RefSeq" id="WP_035604106.1">
    <property type="nucleotide sequence ID" value="NZ_JEMG01000001.1"/>
</dbReference>
<reference evidence="6 7" key="1">
    <citation type="submission" date="2014-02" db="EMBL/GenBank/DDBJ databases">
        <title>Draft Genome of Hylemonella gracilis isolated from the Niagara River.</title>
        <authorList>
            <person name="Pawlowski D.R."/>
            <person name="Koudelka G.B."/>
        </authorList>
    </citation>
    <scope>NUCLEOTIDE SEQUENCE [LARGE SCALE GENOMIC DNA]</scope>
    <source>
        <strain evidence="6 7">Niagara R</strain>
    </source>
</reference>
<evidence type="ECO:0000256" key="2">
    <source>
        <dbReference type="ARBA" id="ARBA00023267"/>
    </source>
</evidence>
<keyword evidence="1 6" id="KW-0436">Ligase</keyword>
<evidence type="ECO:0000256" key="4">
    <source>
        <dbReference type="ARBA" id="ARBA00047846"/>
    </source>
</evidence>
<evidence type="ECO:0000256" key="1">
    <source>
        <dbReference type="ARBA" id="ARBA00022598"/>
    </source>
</evidence>
<protein>
    <recommendedName>
        <fullName evidence="3">biotin--[biotin carboxyl-carrier protein] ligase</fullName>
        <ecNumber evidence="3">6.3.4.15</ecNumber>
    </recommendedName>
</protein>
<dbReference type="AlphaFoldDB" id="A0A016XEA2"/>